<dbReference type="PANTHER" id="PTHR45662">
    <property type="entry name" value="PHOSPHATIDYLINOSITIDE PHOSPHATASE SAC1"/>
    <property type="match status" value="1"/>
</dbReference>
<sequence>MSNMSIALRCLFVDRYSENDFQLEEQELNDLRVSLEDVEHLFKVTISKKLHVRELLCNMEGSCSVKHGVIDHLLHACYPGNWHECVDLCRHLHFDFHRICGHVQFERLSILYEQIEDFLMKNRYYLLSEKGEKVEGQIGIVRTNYVDCLDHTNVTQAYLLFYPSRQIVCVPKRICCNLYMVAFLVSALSIQSRQTLDIHQKVPLVSGGVRRSIPWMEPGLPRGKGHMESIKRFDSSQMEMGGPGKECSEGMIVKSQVVADVIRDVVNAVCKTKMSCNKTIMKVKQGIQQDNINYDNHMARELDATLDSGEASPVGEDNAVSFLAHVVQPIYDTLSKLQQDSSAKEAETESNVGTMGQRTSILLAEETLEDEEEDYLFVKKYPNFQEEPNMLVEEKSCPVYDTDNEEEESMPVYDTDIQDVIEEEEGFVGKGGFGGEEDNIEDVVVVANDLCSLMIQTILSVDFEEDINTKSHELMLFGKNIIIKVS</sequence>
<name>A0ABQ5FA83_9ASTR</name>
<reference evidence="2" key="2">
    <citation type="submission" date="2022-01" db="EMBL/GenBank/DDBJ databases">
        <authorList>
            <person name="Yamashiro T."/>
            <person name="Shiraishi A."/>
            <person name="Satake H."/>
            <person name="Nakayama K."/>
        </authorList>
    </citation>
    <scope>NUCLEOTIDE SEQUENCE</scope>
</reference>
<dbReference type="PROSITE" id="PS50275">
    <property type="entry name" value="SAC"/>
    <property type="match status" value="1"/>
</dbReference>
<dbReference type="InterPro" id="IPR002013">
    <property type="entry name" value="SAC_dom"/>
</dbReference>
<feature type="domain" description="SAC" evidence="1">
    <location>
        <begin position="94"/>
        <end position="159"/>
    </location>
</feature>
<evidence type="ECO:0000259" key="1">
    <source>
        <dbReference type="PROSITE" id="PS50275"/>
    </source>
</evidence>
<reference evidence="2" key="1">
    <citation type="journal article" date="2022" name="Int. J. Mol. Sci.">
        <title>Draft Genome of Tanacetum Coccineum: Genomic Comparison of Closely Related Tanacetum-Family Plants.</title>
        <authorList>
            <person name="Yamashiro T."/>
            <person name="Shiraishi A."/>
            <person name="Nakayama K."/>
            <person name="Satake H."/>
        </authorList>
    </citation>
    <scope>NUCLEOTIDE SEQUENCE</scope>
</reference>
<dbReference type="Proteomes" id="UP001151760">
    <property type="component" value="Unassembled WGS sequence"/>
</dbReference>
<dbReference type="EMBL" id="BQNB010017175">
    <property type="protein sequence ID" value="GJT60176.1"/>
    <property type="molecule type" value="Genomic_DNA"/>
</dbReference>
<comment type="caution">
    <text evidence="2">The sequence shown here is derived from an EMBL/GenBank/DDBJ whole genome shotgun (WGS) entry which is preliminary data.</text>
</comment>
<keyword evidence="3" id="KW-1185">Reference proteome</keyword>
<evidence type="ECO:0000313" key="3">
    <source>
        <dbReference type="Proteomes" id="UP001151760"/>
    </source>
</evidence>
<organism evidence="2 3">
    <name type="scientific">Tanacetum coccineum</name>
    <dbReference type="NCBI Taxonomy" id="301880"/>
    <lineage>
        <taxon>Eukaryota</taxon>
        <taxon>Viridiplantae</taxon>
        <taxon>Streptophyta</taxon>
        <taxon>Embryophyta</taxon>
        <taxon>Tracheophyta</taxon>
        <taxon>Spermatophyta</taxon>
        <taxon>Magnoliopsida</taxon>
        <taxon>eudicotyledons</taxon>
        <taxon>Gunneridae</taxon>
        <taxon>Pentapetalae</taxon>
        <taxon>asterids</taxon>
        <taxon>campanulids</taxon>
        <taxon>Asterales</taxon>
        <taxon>Asteraceae</taxon>
        <taxon>Asteroideae</taxon>
        <taxon>Anthemideae</taxon>
        <taxon>Anthemidinae</taxon>
        <taxon>Tanacetum</taxon>
    </lineage>
</organism>
<gene>
    <name evidence="2" type="ORF">Tco_1003709</name>
</gene>
<proteinExistence type="predicted"/>
<dbReference type="PANTHER" id="PTHR45662:SF2">
    <property type="entry name" value="PHOSPHATIDYLINOSITOL-3-PHOSPHATASE SAC1"/>
    <property type="match status" value="1"/>
</dbReference>
<accession>A0ABQ5FA83</accession>
<protein>
    <submittedName>
        <fullName evidence="2">11-beta-hydroxysteroid dehydrogenase 1B-like protein</fullName>
    </submittedName>
</protein>
<evidence type="ECO:0000313" key="2">
    <source>
        <dbReference type="EMBL" id="GJT60176.1"/>
    </source>
</evidence>